<feature type="region of interest" description="Disordered" evidence="1">
    <location>
        <begin position="322"/>
        <end position="361"/>
    </location>
</feature>
<dbReference type="EMBL" id="JAAEDL010000011">
    <property type="protein sequence ID" value="MBR0681383.1"/>
    <property type="molecule type" value="Genomic_DNA"/>
</dbReference>
<proteinExistence type="predicted"/>
<organism evidence="2 3">
    <name type="scientific">Neoroseomonas eburnea</name>
    <dbReference type="NCBI Taxonomy" id="1346889"/>
    <lineage>
        <taxon>Bacteria</taxon>
        <taxon>Pseudomonadati</taxon>
        <taxon>Pseudomonadota</taxon>
        <taxon>Alphaproteobacteria</taxon>
        <taxon>Acetobacterales</taxon>
        <taxon>Acetobacteraceae</taxon>
        <taxon>Neoroseomonas</taxon>
    </lineage>
</organism>
<reference evidence="2" key="2">
    <citation type="journal article" date="2021" name="Syst. Appl. Microbiol.">
        <title>Roseomonas hellenica sp. nov., isolated from roots of wild-growing Alkanna tinctoria.</title>
        <authorList>
            <person name="Rat A."/>
            <person name="Naranjo H.D."/>
            <person name="Lebbe L."/>
            <person name="Cnockaert M."/>
            <person name="Krigas N."/>
            <person name="Grigoriadou K."/>
            <person name="Maloupa E."/>
            <person name="Willems A."/>
        </authorList>
    </citation>
    <scope>NUCLEOTIDE SEQUENCE</scope>
    <source>
        <strain evidence="2">LMG 31228</strain>
    </source>
</reference>
<dbReference type="Pfam" id="PF06693">
    <property type="entry name" value="DUF1190"/>
    <property type="match status" value="1"/>
</dbReference>
<dbReference type="RefSeq" id="WP_211846913.1">
    <property type="nucleotide sequence ID" value="NZ_JAAEDL010000011.1"/>
</dbReference>
<dbReference type="AlphaFoldDB" id="A0A9X9XCE7"/>
<dbReference type="InterPro" id="IPR009576">
    <property type="entry name" value="Biofilm_formation_YgiB"/>
</dbReference>
<comment type="caution">
    <text evidence="2">The sequence shown here is derived from an EMBL/GenBank/DDBJ whole genome shotgun (WGS) entry which is preliminary data.</text>
</comment>
<reference evidence="2" key="1">
    <citation type="submission" date="2020-01" db="EMBL/GenBank/DDBJ databases">
        <authorList>
            <person name="Rat A."/>
        </authorList>
    </citation>
    <scope>NUCLEOTIDE SEQUENCE</scope>
    <source>
        <strain evidence="2">LMG 31228</strain>
    </source>
</reference>
<evidence type="ECO:0000313" key="2">
    <source>
        <dbReference type="EMBL" id="MBR0681383.1"/>
    </source>
</evidence>
<protein>
    <submittedName>
        <fullName evidence="2">DUF1190 domain-containing protein</fullName>
    </submittedName>
</protein>
<gene>
    <name evidence="2" type="ORF">GXW74_12880</name>
</gene>
<sequence length="361" mass="37525">MPQGPAPPSRRRSRTVRAAALVTLGLGAVGCDEAPPPDLPGQAAARLDACRAAHRRLGEDPARCDALEQAIEREHAETRPQFRTFAECQAQFGPNACEGDVPLATGSGWRPVPAGWSQTGGLGFAPVLQARDGQFWRLSEASAPATGGVASLPPPQPVAAPEQPERGRMPAGASLAYYRLVPIYPDEAACTEVWQRCETVTPRLANRYASEAVCRDNWSSCVEAEFADLALPAAAAAAAAATSGTGSGTAGTGGGSSSRPSWWVGYNNGWSRSYGSGIGPRYQGWTWTADRQPTAAYRPASGTGPLLAWDSSSRRLGAANRMGTYSGPGSTRVGGSTVSRPTSTITRAGFGSTGRAYSSGG</sequence>
<feature type="region of interest" description="Disordered" evidence="1">
    <location>
        <begin position="145"/>
        <end position="167"/>
    </location>
</feature>
<feature type="compositionally biased region" description="Polar residues" evidence="1">
    <location>
        <begin position="327"/>
        <end position="346"/>
    </location>
</feature>
<dbReference type="Proteomes" id="UP001138709">
    <property type="component" value="Unassembled WGS sequence"/>
</dbReference>
<keyword evidence="3" id="KW-1185">Reference proteome</keyword>
<name>A0A9X9XCE7_9PROT</name>
<accession>A0A9X9XCE7</accession>
<evidence type="ECO:0000256" key="1">
    <source>
        <dbReference type="SAM" id="MobiDB-lite"/>
    </source>
</evidence>
<evidence type="ECO:0000313" key="3">
    <source>
        <dbReference type="Proteomes" id="UP001138709"/>
    </source>
</evidence>